<keyword evidence="3" id="KW-1185">Reference proteome</keyword>
<accession>A0ABQ4RA02</accession>
<dbReference type="Pfam" id="PF13409">
    <property type="entry name" value="GST_N_2"/>
    <property type="match status" value="1"/>
</dbReference>
<dbReference type="CDD" id="cd03042">
    <property type="entry name" value="GST_N_Zeta"/>
    <property type="match status" value="1"/>
</dbReference>
<dbReference type="Gene3D" id="3.40.30.10">
    <property type="entry name" value="Glutaredoxin"/>
    <property type="match status" value="1"/>
</dbReference>
<dbReference type="EMBL" id="BPQH01000042">
    <property type="protein sequence ID" value="GJD53934.1"/>
    <property type="molecule type" value="Genomic_DNA"/>
</dbReference>
<dbReference type="PANTHER" id="PTHR42673:SF21">
    <property type="entry name" value="GLUTATHIONE S-TRANSFERASE YFCF"/>
    <property type="match status" value="1"/>
</dbReference>
<dbReference type="SUPFAM" id="SSF52833">
    <property type="entry name" value="Thioredoxin-like"/>
    <property type="match status" value="1"/>
</dbReference>
<proteinExistence type="predicted"/>
<dbReference type="InterPro" id="IPR034333">
    <property type="entry name" value="GST_Zeta_N"/>
</dbReference>
<evidence type="ECO:0000313" key="2">
    <source>
        <dbReference type="EMBL" id="GJD53934.1"/>
    </source>
</evidence>
<dbReference type="InterPro" id="IPR036249">
    <property type="entry name" value="Thioredoxin-like_sf"/>
</dbReference>
<dbReference type="RefSeq" id="WP_238314362.1">
    <property type="nucleotide sequence ID" value="NZ_BPQH01000042.1"/>
</dbReference>
<dbReference type="PROSITE" id="PS50404">
    <property type="entry name" value="GST_NTER"/>
    <property type="match status" value="1"/>
</dbReference>
<evidence type="ECO:0000259" key="1">
    <source>
        <dbReference type="PROSITE" id="PS50404"/>
    </source>
</evidence>
<reference evidence="2" key="1">
    <citation type="journal article" date="2021" name="Front. Microbiol.">
        <title>Comprehensive Comparative Genomics and Phenotyping of Methylobacterium Species.</title>
        <authorList>
            <person name="Alessa O."/>
            <person name="Ogura Y."/>
            <person name="Fujitani Y."/>
            <person name="Takami H."/>
            <person name="Hayashi T."/>
            <person name="Sahin N."/>
            <person name="Tani A."/>
        </authorList>
    </citation>
    <scope>NUCLEOTIDE SEQUENCE</scope>
    <source>
        <strain evidence="2">KCTC 52305</strain>
    </source>
</reference>
<dbReference type="PANTHER" id="PTHR42673">
    <property type="entry name" value="MALEYLACETOACETATE ISOMERASE"/>
    <property type="match status" value="1"/>
</dbReference>
<evidence type="ECO:0000313" key="3">
    <source>
        <dbReference type="Proteomes" id="UP001055167"/>
    </source>
</evidence>
<gene>
    <name evidence="2" type="ORF">OPKNFCMD_6713</name>
</gene>
<sequence length="147" mass="16662">MRLYGYWRSTSSYRLRIALALKGLRPDQVPVHLVHGGGEHRSEAYRRINPQARVPSLALDDGSVLIQSPAIIEYLEEVPRAGQTAPDRYARSSRWSAGWRGREPRRAQTRTRPFFRPRRISSWNPISTGLSEPTPARGAFRVAATLV</sequence>
<comment type="caution">
    <text evidence="2">The sequence shown here is derived from an EMBL/GenBank/DDBJ whole genome shotgun (WGS) entry which is preliminary data.</text>
</comment>
<dbReference type="Proteomes" id="UP001055167">
    <property type="component" value="Unassembled WGS sequence"/>
</dbReference>
<organism evidence="2 3">
    <name type="scientific">Methylobacterium crusticola</name>
    <dbReference type="NCBI Taxonomy" id="1697972"/>
    <lineage>
        <taxon>Bacteria</taxon>
        <taxon>Pseudomonadati</taxon>
        <taxon>Pseudomonadota</taxon>
        <taxon>Alphaproteobacteria</taxon>
        <taxon>Hyphomicrobiales</taxon>
        <taxon>Methylobacteriaceae</taxon>
        <taxon>Methylobacterium</taxon>
    </lineage>
</organism>
<dbReference type="InterPro" id="IPR004045">
    <property type="entry name" value="Glutathione_S-Trfase_N"/>
</dbReference>
<feature type="domain" description="GST N-terminal" evidence="1">
    <location>
        <begin position="1"/>
        <end position="83"/>
    </location>
</feature>
<protein>
    <recommendedName>
        <fullName evidence="1">GST N-terminal domain-containing protein</fullName>
    </recommendedName>
</protein>
<reference evidence="2" key="2">
    <citation type="submission" date="2021-08" db="EMBL/GenBank/DDBJ databases">
        <authorList>
            <person name="Tani A."/>
            <person name="Ola A."/>
            <person name="Ogura Y."/>
            <person name="Katsura K."/>
            <person name="Hayashi T."/>
        </authorList>
    </citation>
    <scope>NUCLEOTIDE SEQUENCE</scope>
    <source>
        <strain evidence="2">KCTC 52305</strain>
    </source>
</reference>
<name>A0ABQ4RA02_9HYPH</name>